<dbReference type="InterPro" id="IPR006016">
    <property type="entry name" value="UspA"/>
</dbReference>
<dbReference type="Gene3D" id="3.40.50.620">
    <property type="entry name" value="HUPs"/>
    <property type="match status" value="2"/>
</dbReference>
<name>A0A1Y6BSI5_9BACT</name>
<keyword evidence="4" id="KW-1185">Reference proteome</keyword>
<sequence length="321" mass="36061">MELKDITGKSILLGLSLYEDETHLVRFTQSLCQSLRAKLLLTHILKPFHYYAYAGEAPVFPLDTYGPIMDELDEENAQKLLSKIQEGLDVESDIIVKRDSLIEGIEEVAEKGKAGLIVLGSNYSNSVWQGLSTSISLMRGSSFPVLVVPQGCDQITKPDLTIYCGDDLTDSCNSIMSYARDLALALKADHLLHYHIHDMSEQDIKRITDHIKNAVILGKMPEEELSKVETYRERVIEQTLEQLKIRYERLQGAESLNVERNVLFGEAAEELTKLISKDDKPKLLIFGKHHIFRPESLSLGRLPYPTMLELGAAVMVCPSDS</sequence>
<gene>
    <name evidence="3" type="ORF">SAMN06296036_108126</name>
</gene>
<accession>A0A1Y6BSI5</accession>
<evidence type="ECO:0000313" key="3">
    <source>
        <dbReference type="EMBL" id="SMF26277.1"/>
    </source>
</evidence>
<dbReference type="SUPFAM" id="SSF52402">
    <property type="entry name" value="Adenine nucleotide alpha hydrolases-like"/>
    <property type="match status" value="2"/>
</dbReference>
<evidence type="ECO:0000313" key="4">
    <source>
        <dbReference type="Proteomes" id="UP000192907"/>
    </source>
</evidence>
<dbReference type="EMBL" id="FWZT01000008">
    <property type="protein sequence ID" value="SMF26277.1"/>
    <property type="molecule type" value="Genomic_DNA"/>
</dbReference>
<comment type="similarity">
    <text evidence="1">Belongs to the universal stress protein A family.</text>
</comment>
<protein>
    <submittedName>
        <fullName evidence="3">Nucleotide-binding universal stress protein, UspA family</fullName>
    </submittedName>
</protein>
<dbReference type="Proteomes" id="UP000192907">
    <property type="component" value="Unassembled WGS sequence"/>
</dbReference>
<dbReference type="STRING" id="1513793.SAMN06296036_108126"/>
<dbReference type="AlphaFoldDB" id="A0A1Y6BSI5"/>
<dbReference type="PANTHER" id="PTHR46268">
    <property type="entry name" value="STRESS RESPONSE PROTEIN NHAX"/>
    <property type="match status" value="1"/>
</dbReference>
<dbReference type="PANTHER" id="PTHR46268:SF22">
    <property type="entry name" value="SENSOR PROTEIN KDPD-RELATED"/>
    <property type="match status" value="1"/>
</dbReference>
<dbReference type="RefSeq" id="WP_159455334.1">
    <property type="nucleotide sequence ID" value="NZ_FWZT01000008.1"/>
</dbReference>
<dbReference type="InterPro" id="IPR014729">
    <property type="entry name" value="Rossmann-like_a/b/a_fold"/>
</dbReference>
<reference evidence="4" key="1">
    <citation type="submission" date="2017-04" db="EMBL/GenBank/DDBJ databases">
        <authorList>
            <person name="Varghese N."/>
            <person name="Submissions S."/>
        </authorList>
    </citation>
    <scope>NUCLEOTIDE SEQUENCE [LARGE SCALE GENOMIC DNA]</scope>
    <source>
        <strain evidence="4">RKEM611</strain>
    </source>
</reference>
<dbReference type="CDD" id="cd00293">
    <property type="entry name" value="USP-like"/>
    <property type="match status" value="1"/>
</dbReference>
<proteinExistence type="inferred from homology"/>
<evidence type="ECO:0000256" key="1">
    <source>
        <dbReference type="ARBA" id="ARBA00008791"/>
    </source>
</evidence>
<evidence type="ECO:0000259" key="2">
    <source>
        <dbReference type="Pfam" id="PF00582"/>
    </source>
</evidence>
<organism evidence="3 4">
    <name type="scientific">Pseudobacteriovorax antillogorgiicola</name>
    <dbReference type="NCBI Taxonomy" id="1513793"/>
    <lineage>
        <taxon>Bacteria</taxon>
        <taxon>Pseudomonadati</taxon>
        <taxon>Bdellovibrionota</taxon>
        <taxon>Oligoflexia</taxon>
        <taxon>Oligoflexales</taxon>
        <taxon>Pseudobacteriovoracaceae</taxon>
        <taxon>Pseudobacteriovorax</taxon>
    </lineage>
</organism>
<feature type="domain" description="UspA" evidence="2">
    <location>
        <begin position="9"/>
        <end position="149"/>
    </location>
</feature>
<dbReference type="Pfam" id="PF00582">
    <property type="entry name" value="Usp"/>
    <property type="match status" value="1"/>
</dbReference>